<proteinExistence type="predicted"/>
<keyword evidence="1" id="KW-0175">Coiled coil</keyword>
<dbReference type="AlphaFoldDB" id="A0A6M5YI05"/>
<organism evidence="3 4">
    <name type="scientific">Frigoriglobus tundricola</name>
    <dbReference type="NCBI Taxonomy" id="2774151"/>
    <lineage>
        <taxon>Bacteria</taxon>
        <taxon>Pseudomonadati</taxon>
        <taxon>Planctomycetota</taxon>
        <taxon>Planctomycetia</taxon>
        <taxon>Gemmatales</taxon>
        <taxon>Gemmataceae</taxon>
        <taxon>Frigoriglobus</taxon>
    </lineage>
</organism>
<keyword evidence="2" id="KW-0472">Membrane</keyword>
<name>A0A6M5YI05_9BACT</name>
<evidence type="ECO:0000256" key="2">
    <source>
        <dbReference type="SAM" id="Phobius"/>
    </source>
</evidence>
<dbReference type="RefSeq" id="WP_171469205.1">
    <property type="nucleotide sequence ID" value="NZ_CP053452.2"/>
</dbReference>
<protein>
    <submittedName>
        <fullName evidence="3">Uncharacterized protein</fullName>
    </submittedName>
</protein>
<evidence type="ECO:0000256" key="1">
    <source>
        <dbReference type="SAM" id="Coils"/>
    </source>
</evidence>
<evidence type="ECO:0000313" key="4">
    <source>
        <dbReference type="Proteomes" id="UP000503447"/>
    </source>
</evidence>
<keyword evidence="4" id="KW-1185">Reference proteome</keyword>
<dbReference type="Proteomes" id="UP000503447">
    <property type="component" value="Chromosome"/>
</dbReference>
<reference evidence="4" key="1">
    <citation type="submission" date="2020-05" db="EMBL/GenBank/DDBJ databases">
        <title>Frigoriglobus tundricola gen. nov., sp. nov., a psychrotolerant cellulolytic planctomycete of the family Gemmataceae with two divergent copies of 16S rRNA gene.</title>
        <authorList>
            <person name="Kulichevskaya I.S."/>
            <person name="Ivanova A.A."/>
            <person name="Naumoff D.G."/>
            <person name="Beletsky A.V."/>
            <person name="Rijpstra W.I.C."/>
            <person name="Sinninghe Damste J.S."/>
            <person name="Mardanov A.V."/>
            <person name="Ravin N.V."/>
            <person name="Dedysh S.N."/>
        </authorList>
    </citation>
    <scope>NUCLEOTIDE SEQUENCE [LARGE SCALE GENOMIC DNA]</scope>
    <source>
        <strain evidence="4">PL17</strain>
    </source>
</reference>
<feature type="coiled-coil region" evidence="1">
    <location>
        <begin position="56"/>
        <end position="83"/>
    </location>
</feature>
<dbReference type="EMBL" id="CP053452">
    <property type="protein sequence ID" value="QJW92896.1"/>
    <property type="molecule type" value="Genomic_DNA"/>
</dbReference>
<dbReference type="KEGG" id="ftj:FTUN_0393"/>
<feature type="transmembrane region" description="Helical" evidence="2">
    <location>
        <begin position="12"/>
        <end position="33"/>
    </location>
</feature>
<keyword evidence="2" id="KW-1133">Transmembrane helix</keyword>
<gene>
    <name evidence="3" type="ORF">FTUN_0393</name>
</gene>
<evidence type="ECO:0000313" key="3">
    <source>
        <dbReference type="EMBL" id="QJW92896.1"/>
    </source>
</evidence>
<keyword evidence="2" id="KW-0812">Transmembrane</keyword>
<sequence>MITLPRRSVTRFFIPLIDVLILLFCIFLLMPFVSGTPADAPDAKPEPPKEKLPENVSDLQKALTEARARIERMEKQAQARLTDRLSVRVLQIDRKDGTLYYFDPDRQEIRTEADALKVIGRQKTIASSAGGVKDVFFLILLPTKSSFPTDDQVKVIRRWFKDVPIGFDRTTAGE</sequence>
<accession>A0A6M5YI05</accession>